<accession>A0A174H9X5</accession>
<gene>
    <name evidence="3" type="ORF">ERS852491_03017</name>
</gene>
<evidence type="ECO:0000256" key="2">
    <source>
        <dbReference type="SAM" id="Phobius"/>
    </source>
</evidence>
<feature type="transmembrane region" description="Helical" evidence="2">
    <location>
        <begin position="12"/>
        <end position="34"/>
    </location>
</feature>
<dbReference type="RefSeq" id="WP_055153965.1">
    <property type="nucleotide sequence ID" value="NZ_CYZU01000029.1"/>
</dbReference>
<organism evidence="3 4">
    <name type="scientific">Faecalicatena contorta</name>
    <dbReference type="NCBI Taxonomy" id="39482"/>
    <lineage>
        <taxon>Bacteria</taxon>
        <taxon>Bacillati</taxon>
        <taxon>Bacillota</taxon>
        <taxon>Clostridia</taxon>
        <taxon>Lachnospirales</taxon>
        <taxon>Lachnospiraceae</taxon>
        <taxon>Faecalicatena</taxon>
    </lineage>
</organism>
<dbReference type="AlphaFoldDB" id="A0A174H9X5"/>
<keyword evidence="2" id="KW-0472">Membrane</keyword>
<proteinExistence type="predicted"/>
<feature type="compositionally biased region" description="Low complexity" evidence="1">
    <location>
        <begin position="217"/>
        <end position="230"/>
    </location>
</feature>
<keyword evidence="2" id="KW-0812">Transmembrane</keyword>
<evidence type="ECO:0000313" key="3">
    <source>
        <dbReference type="EMBL" id="CUO70187.1"/>
    </source>
</evidence>
<protein>
    <submittedName>
        <fullName evidence="3">Uncharacterized protein</fullName>
    </submittedName>
</protein>
<sequence>MTLKLTERDKKLLVILAVFVLIVGVGVGVLMPLLDKGQELQEKAADARIEQQEREQKVVSLPVLRDRESTVLSNIEEMRKDFYPVMKSMEIDKMLTELALSKGMIVKDMDIKMPASGEFSTMKDYSAFTDAGEPETADAGVTYNGIYTAVVSMTLQGSRGEIQSMMDDCAANEPGIRITDFMWQTLKESETRTLGMTLEIYMCRDTEQYIMEQQAAQAAANAADQAAQTDAADETEGE</sequence>
<dbReference type="Proteomes" id="UP000095544">
    <property type="component" value="Unassembled WGS sequence"/>
</dbReference>
<dbReference type="STRING" id="39482.ERS852491_03017"/>
<evidence type="ECO:0000256" key="1">
    <source>
        <dbReference type="SAM" id="MobiDB-lite"/>
    </source>
</evidence>
<name>A0A174H9X5_9FIRM</name>
<keyword evidence="2" id="KW-1133">Transmembrane helix</keyword>
<feature type="region of interest" description="Disordered" evidence="1">
    <location>
        <begin position="217"/>
        <end position="238"/>
    </location>
</feature>
<reference evidence="3 4" key="1">
    <citation type="submission" date="2015-09" db="EMBL/GenBank/DDBJ databases">
        <authorList>
            <consortium name="Pathogen Informatics"/>
        </authorList>
    </citation>
    <scope>NUCLEOTIDE SEQUENCE [LARGE SCALE GENOMIC DNA]</scope>
    <source>
        <strain evidence="3 4">2789STDY5834876</strain>
    </source>
</reference>
<dbReference type="EMBL" id="CYZU01000029">
    <property type="protein sequence ID" value="CUO70187.1"/>
    <property type="molecule type" value="Genomic_DNA"/>
</dbReference>
<dbReference type="OrthoDB" id="1849931at2"/>
<evidence type="ECO:0000313" key="4">
    <source>
        <dbReference type="Proteomes" id="UP000095544"/>
    </source>
</evidence>